<keyword evidence="2" id="KW-0472">Membrane</keyword>
<dbReference type="RefSeq" id="WP_089324057.1">
    <property type="nucleotide sequence ID" value="NZ_FZOR01000001.1"/>
</dbReference>
<evidence type="ECO:0000256" key="2">
    <source>
        <dbReference type="SAM" id="Phobius"/>
    </source>
</evidence>
<proteinExistence type="predicted"/>
<sequence length="151" mass="15429">MSGEDRAVLPAEPAARAAAGEGAARTGAPAGAPEAPDADPLHTGFRHTGPSRTGPSGAAPGSFPPSPPAPAEARALIRAQLRTALGTCSIVMSVLVGLPLLALVPPVARARAHGLPVLWLVLAAGVQPVWIAVAVRQMRRAERAERALDRR</sequence>
<name>A0A239CDS7_9ACTN</name>
<feature type="transmembrane region" description="Helical" evidence="2">
    <location>
        <begin position="116"/>
        <end position="135"/>
    </location>
</feature>
<dbReference type="EMBL" id="FZOR01000001">
    <property type="protein sequence ID" value="SNS17624.1"/>
    <property type="molecule type" value="Genomic_DNA"/>
</dbReference>
<feature type="compositionally biased region" description="Low complexity" evidence="1">
    <location>
        <begin position="10"/>
        <end position="35"/>
    </location>
</feature>
<dbReference type="AlphaFoldDB" id="A0A239CDS7"/>
<gene>
    <name evidence="3" type="ORF">SAMN05443665_1001335</name>
</gene>
<feature type="transmembrane region" description="Helical" evidence="2">
    <location>
        <begin position="84"/>
        <end position="104"/>
    </location>
</feature>
<keyword evidence="2" id="KW-0812">Transmembrane</keyword>
<organism evidence="3 4">
    <name type="scientific">Actinomadura meyerae</name>
    <dbReference type="NCBI Taxonomy" id="240840"/>
    <lineage>
        <taxon>Bacteria</taxon>
        <taxon>Bacillati</taxon>
        <taxon>Actinomycetota</taxon>
        <taxon>Actinomycetes</taxon>
        <taxon>Streptosporangiales</taxon>
        <taxon>Thermomonosporaceae</taxon>
        <taxon>Actinomadura</taxon>
    </lineage>
</organism>
<keyword evidence="4" id="KW-1185">Reference proteome</keyword>
<protein>
    <submittedName>
        <fullName evidence="3">Uncharacterized protein</fullName>
    </submittedName>
</protein>
<dbReference type="Proteomes" id="UP000198318">
    <property type="component" value="Unassembled WGS sequence"/>
</dbReference>
<reference evidence="3 4" key="1">
    <citation type="submission" date="2017-06" db="EMBL/GenBank/DDBJ databases">
        <authorList>
            <person name="Kim H.J."/>
            <person name="Triplett B.A."/>
        </authorList>
    </citation>
    <scope>NUCLEOTIDE SEQUENCE [LARGE SCALE GENOMIC DNA]</scope>
    <source>
        <strain evidence="3 4">DSM 44715</strain>
    </source>
</reference>
<evidence type="ECO:0000256" key="1">
    <source>
        <dbReference type="SAM" id="MobiDB-lite"/>
    </source>
</evidence>
<keyword evidence="2" id="KW-1133">Transmembrane helix</keyword>
<accession>A0A239CDS7</accession>
<evidence type="ECO:0000313" key="3">
    <source>
        <dbReference type="EMBL" id="SNS17624.1"/>
    </source>
</evidence>
<feature type="region of interest" description="Disordered" evidence="1">
    <location>
        <begin position="1"/>
        <end position="71"/>
    </location>
</feature>
<evidence type="ECO:0000313" key="4">
    <source>
        <dbReference type="Proteomes" id="UP000198318"/>
    </source>
</evidence>